<dbReference type="Gene3D" id="3.40.30.10">
    <property type="entry name" value="Glutaredoxin"/>
    <property type="match status" value="2"/>
</dbReference>
<dbReference type="InterPro" id="IPR037944">
    <property type="entry name" value="PRX5-like"/>
</dbReference>
<keyword evidence="3 7" id="KW-0049">Antioxidant</keyword>
<dbReference type="PANTHER" id="PTHR10430:SF16">
    <property type="entry name" value="PEROXIREDOXIN-5, MITOCHONDRIAL"/>
    <property type="match status" value="1"/>
</dbReference>
<organism evidence="9 10">
    <name type="scientific">Mortierella isabellina</name>
    <name type="common">Filamentous fungus</name>
    <name type="synonym">Umbelopsis isabellina</name>
    <dbReference type="NCBI Taxonomy" id="91625"/>
    <lineage>
        <taxon>Eukaryota</taxon>
        <taxon>Fungi</taxon>
        <taxon>Fungi incertae sedis</taxon>
        <taxon>Mucoromycota</taxon>
        <taxon>Mucoromycotina</taxon>
        <taxon>Umbelopsidomycetes</taxon>
        <taxon>Umbelopsidales</taxon>
        <taxon>Umbelopsidaceae</taxon>
        <taxon>Umbelopsis</taxon>
    </lineage>
</organism>
<dbReference type="InterPro" id="IPR013740">
    <property type="entry name" value="Redoxin"/>
</dbReference>
<evidence type="ECO:0000256" key="3">
    <source>
        <dbReference type="ARBA" id="ARBA00022862"/>
    </source>
</evidence>
<keyword evidence="5 7" id="KW-0676">Redox-active center</keyword>
<sequence>MIPDVTLTYVPYDANADPSACGRPIPIKTHKEFANKKVVIVGVPGAFTRESFFHAFDQRSWRCLNVFLIATCSETHVPGFIAKLDEIKSKGVDEVLIYSITDAFVMHGWSKVAGGSDKGIKYVGDANGELATQLGLTMDLSSMGFGKLRSKRFALIVDNLKLTYVGVESGGDVTESSAEDVLKHL</sequence>
<dbReference type="InterPro" id="IPR036249">
    <property type="entry name" value="Thioredoxin-like_sf"/>
</dbReference>
<dbReference type="Pfam" id="PF08534">
    <property type="entry name" value="Redoxin"/>
    <property type="match status" value="1"/>
</dbReference>
<accession>A0A8H7UBT6</accession>
<evidence type="ECO:0000256" key="4">
    <source>
        <dbReference type="ARBA" id="ARBA00023002"/>
    </source>
</evidence>
<comment type="function">
    <text evidence="7">Thiol-specific peroxidase that catalyzes the reduction of hydrogen peroxide and organic hydroperoxides to water and alcohols, respectively. Plays a role in cell protection against oxidative stress by detoxifying peroxides.</text>
</comment>
<evidence type="ECO:0000313" key="9">
    <source>
        <dbReference type="EMBL" id="KAG2173814.1"/>
    </source>
</evidence>
<comment type="similarity">
    <text evidence="1 7">Belongs to the peroxiredoxin family. Prx5 subfamily.</text>
</comment>
<dbReference type="GO" id="GO:0005777">
    <property type="term" value="C:peroxisome"/>
    <property type="evidence" value="ECO:0007669"/>
    <property type="project" value="TreeGrafter"/>
</dbReference>
<proteinExistence type="inferred from homology"/>
<dbReference type="AlphaFoldDB" id="A0A8H7UBT6"/>
<dbReference type="GO" id="GO:0042744">
    <property type="term" value="P:hydrogen peroxide catabolic process"/>
    <property type="evidence" value="ECO:0007669"/>
    <property type="project" value="TreeGrafter"/>
</dbReference>
<evidence type="ECO:0000256" key="6">
    <source>
        <dbReference type="PIRSR" id="PIRSR637944-1"/>
    </source>
</evidence>
<dbReference type="SUPFAM" id="SSF52833">
    <property type="entry name" value="Thioredoxin-like"/>
    <property type="match status" value="1"/>
</dbReference>
<keyword evidence="10" id="KW-1185">Reference proteome</keyword>
<evidence type="ECO:0000256" key="1">
    <source>
        <dbReference type="ARBA" id="ARBA00010505"/>
    </source>
</evidence>
<reference evidence="9" key="1">
    <citation type="submission" date="2020-12" db="EMBL/GenBank/DDBJ databases">
        <title>Metabolic potential, ecology and presence of endohyphal bacteria is reflected in genomic diversity of Mucoromycotina.</title>
        <authorList>
            <person name="Muszewska A."/>
            <person name="Okrasinska A."/>
            <person name="Steczkiewicz K."/>
            <person name="Drgas O."/>
            <person name="Orlowska M."/>
            <person name="Perlinska-Lenart U."/>
            <person name="Aleksandrzak-Piekarczyk T."/>
            <person name="Szatraj K."/>
            <person name="Zielenkiewicz U."/>
            <person name="Pilsyk S."/>
            <person name="Malc E."/>
            <person name="Mieczkowski P."/>
            <person name="Kruszewska J.S."/>
            <person name="Biernat P."/>
            <person name="Pawlowska J."/>
        </authorList>
    </citation>
    <scope>NUCLEOTIDE SEQUENCE</scope>
    <source>
        <strain evidence="9">WA0000067209</strain>
    </source>
</reference>
<evidence type="ECO:0000256" key="7">
    <source>
        <dbReference type="RuleBase" id="RU366011"/>
    </source>
</evidence>
<comment type="caution">
    <text evidence="9">The sequence shown here is derived from an EMBL/GenBank/DDBJ whole genome shotgun (WGS) entry which is preliminary data.</text>
</comment>
<keyword evidence="2 7" id="KW-0575">Peroxidase</keyword>
<evidence type="ECO:0000259" key="8">
    <source>
        <dbReference type="Pfam" id="PF08534"/>
    </source>
</evidence>
<feature type="active site" description="Cysteine sulfenic acid (-SOH) intermediate" evidence="6">
    <location>
        <position position="72"/>
    </location>
</feature>
<evidence type="ECO:0000313" key="10">
    <source>
        <dbReference type="Proteomes" id="UP000654370"/>
    </source>
</evidence>
<dbReference type="CDD" id="cd03013">
    <property type="entry name" value="PRX5_like"/>
    <property type="match status" value="1"/>
</dbReference>
<dbReference type="GO" id="GO:0034599">
    <property type="term" value="P:cellular response to oxidative stress"/>
    <property type="evidence" value="ECO:0007669"/>
    <property type="project" value="InterPro"/>
</dbReference>
<dbReference type="EMBL" id="JAEPQZ010000014">
    <property type="protein sequence ID" value="KAG2173814.1"/>
    <property type="molecule type" value="Genomic_DNA"/>
</dbReference>
<dbReference type="OrthoDB" id="1882547at2759"/>
<dbReference type="GO" id="GO:0045454">
    <property type="term" value="P:cell redox homeostasis"/>
    <property type="evidence" value="ECO:0007669"/>
    <property type="project" value="TreeGrafter"/>
</dbReference>
<keyword evidence="4 7" id="KW-0560">Oxidoreductase</keyword>
<protein>
    <recommendedName>
        <fullName evidence="8">Redoxin domain-containing protein</fullName>
    </recommendedName>
</protein>
<evidence type="ECO:0000256" key="5">
    <source>
        <dbReference type="ARBA" id="ARBA00023284"/>
    </source>
</evidence>
<evidence type="ECO:0000256" key="2">
    <source>
        <dbReference type="ARBA" id="ARBA00022559"/>
    </source>
</evidence>
<dbReference type="GO" id="GO:0008379">
    <property type="term" value="F:thioredoxin peroxidase activity"/>
    <property type="evidence" value="ECO:0007669"/>
    <property type="project" value="InterPro"/>
</dbReference>
<dbReference type="Proteomes" id="UP000654370">
    <property type="component" value="Unassembled WGS sequence"/>
</dbReference>
<dbReference type="GO" id="GO:0005739">
    <property type="term" value="C:mitochondrion"/>
    <property type="evidence" value="ECO:0007669"/>
    <property type="project" value="TreeGrafter"/>
</dbReference>
<feature type="domain" description="Redoxin" evidence="8">
    <location>
        <begin position="3"/>
        <end position="182"/>
    </location>
</feature>
<name>A0A8H7UBT6_MORIS</name>
<dbReference type="PANTHER" id="PTHR10430">
    <property type="entry name" value="PEROXIREDOXIN"/>
    <property type="match status" value="1"/>
</dbReference>
<gene>
    <name evidence="9" type="ORF">INT43_005234</name>
</gene>